<dbReference type="KEGG" id="mbah:HYN46_04245"/>
<organism evidence="1 2">
    <name type="scientific">Aquirhabdus parva</name>
    <dbReference type="NCBI Taxonomy" id="2283318"/>
    <lineage>
        <taxon>Bacteria</taxon>
        <taxon>Pseudomonadati</taxon>
        <taxon>Pseudomonadota</taxon>
        <taxon>Gammaproteobacteria</taxon>
        <taxon>Moraxellales</taxon>
        <taxon>Moraxellaceae</taxon>
        <taxon>Aquirhabdus</taxon>
    </lineage>
</organism>
<evidence type="ECO:0000313" key="1">
    <source>
        <dbReference type="EMBL" id="AXI02133.1"/>
    </source>
</evidence>
<evidence type="ECO:0000313" key="2">
    <source>
        <dbReference type="Proteomes" id="UP000253940"/>
    </source>
</evidence>
<reference evidence="1 2" key="1">
    <citation type="submission" date="2018-07" db="EMBL/GenBank/DDBJ databases">
        <title>Genome sequencing of Moraxellaceae gen. HYN0046.</title>
        <authorList>
            <person name="Kim M."/>
            <person name="Yi H."/>
        </authorList>
    </citation>
    <scope>NUCLEOTIDE SEQUENCE [LARGE SCALE GENOMIC DNA]</scope>
    <source>
        <strain evidence="1 2">HYN0046</strain>
    </source>
</reference>
<keyword evidence="2" id="KW-1185">Reference proteome</keyword>
<proteinExistence type="predicted"/>
<dbReference type="Proteomes" id="UP000253940">
    <property type="component" value="Chromosome"/>
</dbReference>
<name>A0A345P4C4_9GAMM</name>
<protein>
    <submittedName>
        <fullName evidence="1">Uncharacterized protein</fullName>
    </submittedName>
</protein>
<sequence>MIWPRIKNIVPKQSYDYASLHALQSSDQGNQNYPHYRSDFNQNAYSLTQQTFHVFHPLLSTSLPASIGGNFGYG</sequence>
<accession>A0A345P4C4</accession>
<dbReference type="EMBL" id="CP031222">
    <property type="protein sequence ID" value="AXI02133.1"/>
    <property type="molecule type" value="Genomic_DNA"/>
</dbReference>
<gene>
    <name evidence="1" type="ORF">HYN46_04245</name>
</gene>
<dbReference type="AlphaFoldDB" id="A0A345P4C4"/>